<evidence type="ECO:0000256" key="1">
    <source>
        <dbReference type="SAM" id="MobiDB-lite"/>
    </source>
</evidence>
<dbReference type="SUPFAM" id="SSF52141">
    <property type="entry name" value="Uracil-DNA glycosylase-like"/>
    <property type="match status" value="1"/>
</dbReference>
<reference evidence="2 3" key="1">
    <citation type="submission" date="2019-12" db="EMBL/GenBank/DDBJ databases">
        <title>Genomic-based taxomic classification of the family Erythrobacteraceae.</title>
        <authorList>
            <person name="Xu L."/>
        </authorList>
    </citation>
    <scope>NUCLEOTIDE SEQUENCE [LARGE SCALE GENOMIC DNA]</scope>
    <source>
        <strain evidence="2 3">M0322</strain>
    </source>
</reference>
<dbReference type="InterPro" id="IPR036895">
    <property type="entry name" value="Uracil-DNA_glycosylase-like_sf"/>
</dbReference>
<dbReference type="RefSeq" id="WP_160772254.1">
    <property type="nucleotide sequence ID" value="NZ_WTYV01000004.1"/>
</dbReference>
<dbReference type="AlphaFoldDB" id="A0A844Z0W0"/>
<keyword evidence="3" id="KW-1185">Reference proteome</keyword>
<evidence type="ECO:0000313" key="3">
    <source>
        <dbReference type="Proteomes" id="UP000466966"/>
    </source>
</evidence>
<proteinExistence type="predicted"/>
<accession>A0A844Z0W0</accession>
<gene>
    <name evidence="2" type="ORF">GRI99_11965</name>
</gene>
<dbReference type="OrthoDB" id="5290748at2"/>
<organism evidence="2 3">
    <name type="scientific">Alteraurantiacibacter buctensis</name>
    <dbReference type="NCBI Taxonomy" id="1503981"/>
    <lineage>
        <taxon>Bacteria</taxon>
        <taxon>Pseudomonadati</taxon>
        <taxon>Pseudomonadota</taxon>
        <taxon>Alphaproteobacteria</taxon>
        <taxon>Sphingomonadales</taxon>
        <taxon>Erythrobacteraceae</taxon>
        <taxon>Alteraurantiacibacter</taxon>
    </lineage>
</organism>
<comment type="caution">
    <text evidence="2">The sequence shown here is derived from an EMBL/GenBank/DDBJ whole genome shotgun (WGS) entry which is preliminary data.</text>
</comment>
<dbReference type="Proteomes" id="UP000466966">
    <property type="component" value="Unassembled WGS sequence"/>
</dbReference>
<sequence>MDRQPAPTLADQFAAALDWWRDAGVDSDYVEEPANLLAEPVAPPPPAPVAAKAAREEPPPPPVARIGGDRGGWPAALADFAPWWLGEPSLDPAPAGTRVPPRGVAGAQLLVLVPMPEAGDTEQLLSGKHGQLVSAMLRAMGIAPDAAYIAAALPRHTPVPDWEGLKAAGLGDVLLHHLALAAPRRVLVLGQDVLPLLGLEKRRGVCNLPLAESALPLLASLAPDILLGTPRARADLWRRWLDWTGTA</sequence>
<protein>
    <recommendedName>
        <fullName evidence="4">Uracil-DNA glycosylase-like domain-containing protein</fullName>
    </recommendedName>
</protein>
<name>A0A844Z0W0_9SPHN</name>
<dbReference type="Gene3D" id="3.40.470.10">
    <property type="entry name" value="Uracil-DNA glycosylase-like domain"/>
    <property type="match status" value="1"/>
</dbReference>
<feature type="region of interest" description="Disordered" evidence="1">
    <location>
        <begin position="38"/>
        <end position="59"/>
    </location>
</feature>
<evidence type="ECO:0000313" key="2">
    <source>
        <dbReference type="EMBL" id="MXO72344.1"/>
    </source>
</evidence>
<evidence type="ECO:0008006" key="4">
    <source>
        <dbReference type="Google" id="ProtNLM"/>
    </source>
</evidence>
<dbReference type="EMBL" id="WTYV01000004">
    <property type="protein sequence ID" value="MXO72344.1"/>
    <property type="molecule type" value="Genomic_DNA"/>
</dbReference>